<evidence type="ECO:0000256" key="2">
    <source>
        <dbReference type="SAM" id="Phobius"/>
    </source>
</evidence>
<comment type="caution">
    <text evidence="3">The sequence shown here is derived from an EMBL/GenBank/DDBJ whole genome shotgun (WGS) entry which is preliminary data.</text>
</comment>
<keyword evidence="2" id="KW-0472">Membrane</keyword>
<feature type="transmembrane region" description="Helical" evidence="2">
    <location>
        <begin position="95"/>
        <end position="118"/>
    </location>
</feature>
<sequence>MAAFSLIEARVASFYAETVVLGIYLITFCETLMSLFSKGSQWKKVKDVNHVMLTVVFLIFFNTVISTALSFTVIWEGLVLAPPGSIGESFTEPSYWPVVVKSSLLLFQTVIADAILIYRCWIAYFRSPPLIAFPVLLWLAAVACAILIIFHSGQLHIHAVLSARRIRPFGVAFWASSVALNIITTSLLIWRLWRESEEHPKRSVDSLSIYNRNTLVRVMHVTIRSGVLYTIVSFITFVTYTVGHNALHIATGTEIGVAGIVFNLIIARMVNGGHVDKSASKGMEGGLPMQIMGPKKASGTADNKGHVRYLVSHEPANDDYTGLVGTPGAERSKTRLE</sequence>
<feature type="transmembrane region" description="Helical" evidence="2">
    <location>
        <begin position="246"/>
        <end position="267"/>
    </location>
</feature>
<feature type="transmembrane region" description="Helical" evidence="2">
    <location>
        <begin position="130"/>
        <end position="151"/>
    </location>
</feature>
<accession>A0A9P6C921</accession>
<evidence type="ECO:0000313" key="3">
    <source>
        <dbReference type="EMBL" id="KAF9456652.1"/>
    </source>
</evidence>
<feature type="transmembrane region" description="Helical" evidence="2">
    <location>
        <begin position="171"/>
        <end position="193"/>
    </location>
</feature>
<proteinExistence type="predicted"/>
<evidence type="ECO:0000256" key="1">
    <source>
        <dbReference type="SAM" id="MobiDB-lite"/>
    </source>
</evidence>
<feature type="transmembrane region" description="Helical" evidence="2">
    <location>
        <begin position="48"/>
        <end position="75"/>
    </location>
</feature>
<name>A0A9P6C921_9AGAR</name>
<evidence type="ECO:0000313" key="4">
    <source>
        <dbReference type="Proteomes" id="UP000807353"/>
    </source>
</evidence>
<protein>
    <submittedName>
        <fullName evidence="3">Uncharacterized protein</fullName>
    </submittedName>
</protein>
<dbReference type="Proteomes" id="UP000807353">
    <property type="component" value="Unassembled WGS sequence"/>
</dbReference>
<gene>
    <name evidence="3" type="ORF">BDZ94DRAFT_1275161</name>
</gene>
<reference evidence="3" key="1">
    <citation type="submission" date="2020-11" db="EMBL/GenBank/DDBJ databases">
        <authorList>
            <consortium name="DOE Joint Genome Institute"/>
            <person name="Ahrendt S."/>
            <person name="Riley R."/>
            <person name="Andreopoulos W."/>
            <person name="Labutti K."/>
            <person name="Pangilinan J."/>
            <person name="Ruiz-Duenas F.J."/>
            <person name="Barrasa J.M."/>
            <person name="Sanchez-Garcia M."/>
            <person name="Camarero S."/>
            <person name="Miyauchi S."/>
            <person name="Serrano A."/>
            <person name="Linde D."/>
            <person name="Babiker R."/>
            <person name="Drula E."/>
            <person name="Ayuso-Fernandez I."/>
            <person name="Pacheco R."/>
            <person name="Padilla G."/>
            <person name="Ferreira P."/>
            <person name="Barriuso J."/>
            <person name="Kellner H."/>
            <person name="Castanera R."/>
            <person name="Alfaro M."/>
            <person name="Ramirez L."/>
            <person name="Pisabarro A.G."/>
            <person name="Kuo A."/>
            <person name="Tritt A."/>
            <person name="Lipzen A."/>
            <person name="He G."/>
            <person name="Yan M."/>
            <person name="Ng V."/>
            <person name="Cullen D."/>
            <person name="Martin F."/>
            <person name="Rosso M.-N."/>
            <person name="Henrissat B."/>
            <person name="Hibbett D."/>
            <person name="Martinez A.T."/>
            <person name="Grigoriev I.V."/>
        </authorList>
    </citation>
    <scope>NUCLEOTIDE SEQUENCE</scope>
    <source>
        <strain evidence="3">CBS 247.69</strain>
    </source>
</reference>
<organism evidence="3 4">
    <name type="scientific">Collybia nuda</name>
    <dbReference type="NCBI Taxonomy" id="64659"/>
    <lineage>
        <taxon>Eukaryota</taxon>
        <taxon>Fungi</taxon>
        <taxon>Dikarya</taxon>
        <taxon>Basidiomycota</taxon>
        <taxon>Agaricomycotina</taxon>
        <taxon>Agaricomycetes</taxon>
        <taxon>Agaricomycetidae</taxon>
        <taxon>Agaricales</taxon>
        <taxon>Tricholomatineae</taxon>
        <taxon>Clitocybaceae</taxon>
        <taxon>Collybia</taxon>
    </lineage>
</organism>
<feature type="transmembrane region" description="Helical" evidence="2">
    <location>
        <begin position="214"/>
        <end position="240"/>
    </location>
</feature>
<dbReference type="EMBL" id="MU150411">
    <property type="protein sequence ID" value="KAF9456652.1"/>
    <property type="molecule type" value="Genomic_DNA"/>
</dbReference>
<keyword evidence="2" id="KW-0812">Transmembrane</keyword>
<dbReference type="AlphaFoldDB" id="A0A9P6C921"/>
<keyword evidence="2" id="KW-1133">Transmembrane helix</keyword>
<dbReference type="OrthoDB" id="3357408at2759"/>
<keyword evidence="4" id="KW-1185">Reference proteome</keyword>
<feature type="region of interest" description="Disordered" evidence="1">
    <location>
        <begin position="316"/>
        <end position="337"/>
    </location>
</feature>
<feature type="transmembrane region" description="Helical" evidence="2">
    <location>
        <begin position="12"/>
        <end position="36"/>
    </location>
</feature>